<evidence type="ECO:0000256" key="1">
    <source>
        <dbReference type="SAM" id="Phobius"/>
    </source>
</evidence>
<keyword evidence="3" id="KW-1185">Reference proteome</keyword>
<organism evidence="2 3">
    <name type="scientific">Devosia insulae DS-56</name>
    <dbReference type="NCBI Taxonomy" id="1116389"/>
    <lineage>
        <taxon>Bacteria</taxon>
        <taxon>Pseudomonadati</taxon>
        <taxon>Pseudomonadota</taxon>
        <taxon>Alphaproteobacteria</taxon>
        <taxon>Hyphomicrobiales</taxon>
        <taxon>Devosiaceae</taxon>
        <taxon>Devosia</taxon>
    </lineage>
</organism>
<protein>
    <submittedName>
        <fullName evidence="2">Uncharacterized protein</fullName>
    </submittedName>
</protein>
<feature type="transmembrane region" description="Helical" evidence="1">
    <location>
        <begin position="6"/>
        <end position="29"/>
    </location>
</feature>
<comment type="caution">
    <text evidence="2">The sequence shown here is derived from an EMBL/GenBank/DDBJ whole genome shotgun (WGS) entry which is preliminary data.</text>
</comment>
<dbReference type="EMBL" id="LAJE02000107">
    <property type="protein sequence ID" value="OEO31974.1"/>
    <property type="molecule type" value="Genomic_DNA"/>
</dbReference>
<dbReference type="RefSeq" id="WP_069908872.1">
    <property type="nucleotide sequence ID" value="NZ_LAJE02000107.1"/>
</dbReference>
<proteinExistence type="predicted"/>
<evidence type="ECO:0000313" key="3">
    <source>
        <dbReference type="Proteomes" id="UP000095463"/>
    </source>
</evidence>
<dbReference type="AlphaFoldDB" id="A0A1E5XTW0"/>
<accession>A0A1E5XTW0</accession>
<name>A0A1E5XTW0_9HYPH</name>
<keyword evidence="1" id="KW-1133">Transmembrane helix</keyword>
<sequence length="59" mass="6443">MQWWINLFGPFTAGLAGAAAVGLLVRALFRPPPERQGWRRIAPSGMHWSGIVLAPGLFV</sequence>
<evidence type="ECO:0000313" key="2">
    <source>
        <dbReference type="EMBL" id="OEO31974.1"/>
    </source>
</evidence>
<keyword evidence="1" id="KW-0472">Membrane</keyword>
<keyword evidence="1" id="KW-0812">Transmembrane</keyword>
<dbReference type="Proteomes" id="UP000095463">
    <property type="component" value="Unassembled WGS sequence"/>
</dbReference>
<gene>
    <name evidence="2" type="ORF">VW23_013810</name>
</gene>
<reference evidence="2 3" key="1">
    <citation type="journal article" date="2015" name="Genome Announc.">
        <title>Genome Assemblies of Three Soil-Associated Devosia species: D. insulae, D. limi, and D. soli.</title>
        <authorList>
            <person name="Hassan Y.I."/>
            <person name="Lepp D."/>
            <person name="Zhou T."/>
        </authorList>
    </citation>
    <scope>NUCLEOTIDE SEQUENCE [LARGE SCALE GENOMIC DNA]</scope>
    <source>
        <strain evidence="2 3">DS-56</strain>
    </source>
</reference>